<proteinExistence type="predicted"/>
<name>A0A4R6PPS2_9GAMM</name>
<keyword evidence="7" id="KW-1185">Reference proteome</keyword>
<dbReference type="AlphaFoldDB" id="A0A4R6PPS2"/>
<dbReference type="GO" id="GO:0009279">
    <property type="term" value="C:cell outer membrane"/>
    <property type="evidence" value="ECO:0007669"/>
    <property type="project" value="UniProtKB-SubCell"/>
</dbReference>
<dbReference type="Gene3D" id="2.170.130.10">
    <property type="entry name" value="TonB-dependent receptor, plug domain"/>
    <property type="match status" value="1"/>
</dbReference>
<dbReference type="RefSeq" id="WP_133538651.1">
    <property type="nucleotide sequence ID" value="NZ_SNXI01000002.1"/>
</dbReference>
<dbReference type="Gene3D" id="2.40.170.20">
    <property type="entry name" value="TonB-dependent receptor, beta-barrel domain"/>
    <property type="match status" value="1"/>
</dbReference>
<dbReference type="SUPFAM" id="SSF56935">
    <property type="entry name" value="Porins"/>
    <property type="match status" value="1"/>
</dbReference>
<keyword evidence="2" id="KW-0472">Membrane</keyword>
<evidence type="ECO:0000313" key="6">
    <source>
        <dbReference type="EMBL" id="TDP40183.1"/>
    </source>
</evidence>
<evidence type="ECO:0000256" key="3">
    <source>
        <dbReference type="ARBA" id="ARBA00023237"/>
    </source>
</evidence>
<evidence type="ECO:0000259" key="5">
    <source>
        <dbReference type="Pfam" id="PF25183"/>
    </source>
</evidence>
<accession>A0A4R6PPS2</accession>
<keyword evidence="4" id="KW-0732">Signal</keyword>
<evidence type="ECO:0000256" key="4">
    <source>
        <dbReference type="SAM" id="SignalP"/>
    </source>
</evidence>
<dbReference type="InterPro" id="IPR037066">
    <property type="entry name" value="Plug_dom_sf"/>
</dbReference>
<dbReference type="OrthoDB" id="9768147at2"/>
<sequence>MFNSTFKRTALAAAVAMTLSGAALAQDTSSNLRGTVASESGEIVANATIQLRDERTGTTRTYTTNDQGAFSARGLNVGGPYTIVAEGPGGRRDVIENIYLTLGDSESVRVVLESDMETIAVTGTATANSLYGSNSPAANFSLSDLENLPAINRDLKDIVRVDPRVYIDRSFGDGIQCVGASPRFNSLTVDGVRMNDNFGLNSNGYPTERMPFSYDAIEQVAVEFAPFDVQYGGFTACNINAVTKSGSNEFHGSFFYDYTNESLQGDELEGTKLEQADFEEDRYGFTLGGPIIADTLFFFASYEKFEGADNFDFGPANTNSATVVNGVSQQQLDQIAQIARDVYGYEVGEPILSSPVEDEKMLLKLDWQISDAHRASVTYNYNEGASITPSDGGNAFEYEFSNHFYNRGAEFTSYVGQLYSDWTDRFSTELRVGYSELDNTQETIGPKDIGDFQIRTQFDHDGDGTPSSATVYFGADDSRQANDLYYDTTFVKLAGTYFIGDHVIFGGYEREQLDIFNMFVQHSRGGEIDFNSLEDFINGDVGTYYYGSGTGTNNPRDAAGAFKYATNTAYLQDEYYYAPMDMTITAGFRYDWYTSDDYPVENQNFINRYGFTNASNLDGEGLFQPRFGINWNVSPELEVRGGIGLYSGGNPNVWLANNYQQNGISQTQVRLSNFNLFDVPLSGEGRPGYNPPAELVDAVANATNDSAVNVLDPDFEIPSEWKYALGATYTFPDNYILMTDFMYTVRKNEARIQNIAVEQVDTMADGRPVYGEREAGRSEDLMLTNLEDDTKAFSFSTAISKKFDFGLSGSLAYAFTESEDGNPMTSSVAYSNYANFATDNFNTPSAATSNYEIPHRFTLRLTYQKEFFDGLNTTFSLFGSANKGRPYSYVFQTAADQPAIGGLDIADDRQLLYVPDGANDPNVVFGSNFDQEAFFNWLGESGLGKYAGGTAERNSLYSSWWHKLDLHISQELPGLMDGHKASLFFTVDNLTNLINDDWGVLYQAGFPQYTEVVSAYRNASGQYVFDQFLDPGIQSRVSGPSLWSARIGFEYKF</sequence>
<feature type="domain" description="TonB-dependent transporter Oar-like beta-barrel" evidence="5">
    <location>
        <begin position="242"/>
        <end position="306"/>
    </location>
</feature>
<feature type="domain" description="TonB-dependent transporter Oar-like beta-barrel" evidence="5">
    <location>
        <begin position="357"/>
        <end position="994"/>
    </location>
</feature>
<keyword evidence="3" id="KW-0998">Cell outer membrane</keyword>
<evidence type="ECO:0000256" key="1">
    <source>
        <dbReference type="ARBA" id="ARBA00004442"/>
    </source>
</evidence>
<dbReference type="InterPro" id="IPR036942">
    <property type="entry name" value="Beta-barrel_TonB_sf"/>
</dbReference>
<protein>
    <submittedName>
        <fullName evidence="6">Carboxypeptidase family protein</fullName>
    </submittedName>
</protein>
<keyword evidence="6" id="KW-0121">Carboxypeptidase</keyword>
<keyword evidence="6" id="KW-0378">Hydrolase</keyword>
<dbReference type="Pfam" id="PF25183">
    <property type="entry name" value="OMP_b-brl_4"/>
    <property type="match status" value="2"/>
</dbReference>
<evidence type="ECO:0000256" key="2">
    <source>
        <dbReference type="ARBA" id="ARBA00023136"/>
    </source>
</evidence>
<dbReference type="Pfam" id="PF13620">
    <property type="entry name" value="CarboxypepD_reg"/>
    <property type="match status" value="1"/>
</dbReference>
<dbReference type="GO" id="GO:0004180">
    <property type="term" value="F:carboxypeptidase activity"/>
    <property type="evidence" value="ECO:0007669"/>
    <property type="project" value="UniProtKB-KW"/>
</dbReference>
<dbReference type="SUPFAM" id="SSF49464">
    <property type="entry name" value="Carboxypeptidase regulatory domain-like"/>
    <property type="match status" value="1"/>
</dbReference>
<gene>
    <name evidence="6" type="ORF">DEU29_10283</name>
</gene>
<dbReference type="InterPro" id="IPR057601">
    <property type="entry name" value="Oar-like_b-barrel"/>
</dbReference>
<organism evidence="6 7">
    <name type="scientific">Idiomarina aquatica</name>
    <dbReference type="NCBI Taxonomy" id="1327752"/>
    <lineage>
        <taxon>Bacteria</taxon>
        <taxon>Pseudomonadati</taxon>
        <taxon>Pseudomonadota</taxon>
        <taxon>Gammaproteobacteria</taxon>
        <taxon>Alteromonadales</taxon>
        <taxon>Idiomarinaceae</taxon>
        <taxon>Idiomarina</taxon>
    </lineage>
</organism>
<evidence type="ECO:0000313" key="7">
    <source>
        <dbReference type="Proteomes" id="UP000295531"/>
    </source>
</evidence>
<dbReference type="Proteomes" id="UP000295531">
    <property type="component" value="Unassembled WGS sequence"/>
</dbReference>
<dbReference type="EMBL" id="SNXI01000002">
    <property type="protein sequence ID" value="TDP40183.1"/>
    <property type="molecule type" value="Genomic_DNA"/>
</dbReference>
<keyword evidence="6" id="KW-0645">Protease</keyword>
<comment type="caution">
    <text evidence="6">The sequence shown here is derived from an EMBL/GenBank/DDBJ whole genome shotgun (WGS) entry which is preliminary data.</text>
</comment>
<feature type="chain" id="PRO_5020615719" evidence="4">
    <location>
        <begin position="26"/>
        <end position="1053"/>
    </location>
</feature>
<dbReference type="Gene3D" id="2.60.40.1120">
    <property type="entry name" value="Carboxypeptidase-like, regulatory domain"/>
    <property type="match status" value="1"/>
</dbReference>
<feature type="signal peptide" evidence="4">
    <location>
        <begin position="1"/>
        <end position="25"/>
    </location>
</feature>
<comment type="subcellular location">
    <subcellularLocation>
        <location evidence="1">Cell outer membrane</location>
    </subcellularLocation>
</comment>
<dbReference type="InterPro" id="IPR008969">
    <property type="entry name" value="CarboxyPept-like_regulatory"/>
</dbReference>
<reference evidence="6 7" key="1">
    <citation type="submission" date="2019-03" db="EMBL/GenBank/DDBJ databases">
        <title>Freshwater and sediment microbial communities from various areas in North America, analyzing microbe dynamics in response to fracking.</title>
        <authorList>
            <person name="Lamendella R."/>
        </authorList>
    </citation>
    <scope>NUCLEOTIDE SEQUENCE [LARGE SCALE GENOMIC DNA]</scope>
    <source>
        <strain evidence="6 7">18_TX</strain>
    </source>
</reference>